<dbReference type="RefSeq" id="WP_354637685.1">
    <property type="nucleotide sequence ID" value="NZ_CP159872.1"/>
</dbReference>
<proteinExistence type="predicted"/>
<dbReference type="EMBL" id="CP159872">
    <property type="protein sequence ID" value="XCM77951.1"/>
    <property type="molecule type" value="Genomic_DNA"/>
</dbReference>
<sequence length="197" mass="20197">MADREPRQVAGQARAAHDGSHAKPGAHPDEYPNTTQLPPERKLEGTAPTPPPVPGAKPAGGQTAVSTPSLDVFARNVESLLAPVKEAMDKLRQTRVAPGAFYHADEIRGRTVGPNGDGGLKDQMVKALGDVYSGLTAVSRGVAELSRTYTGAEEANRIKGTDLQKSLDGARGDFAAMLKDSGGSPGAAGGGTPPPAA</sequence>
<gene>
    <name evidence="2" type="ORF">ABWK59_02900</name>
</gene>
<evidence type="ECO:0000313" key="2">
    <source>
        <dbReference type="EMBL" id="XCM77951.1"/>
    </source>
</evidence>
<evidence type="ECO:0000256" key="1">
    <source>
        <dbReference type="SAM" id="MobiDB-lite"/>
    </source>
</evidence>
<feature type="region of interest" description="Disordered" evidence="1">
    <location>
        <begin position="175"/>
        <end position="197"/>
    </location>
</feature>
<accession>A0AAU8JRF9</accession>
<organism evidence="2">
    <name type="scientific">Kitasatospora camelliae</name>
    <dbReference type="NCBI Taxonomy" id="3156397"/>
    <lineage>
        <taxon>Bacteria</taxon>
        <taxon>Bacillati</taxon>
        <taxon>Actinomycetota</taxon>
        <taxon>Actinomycetes</taxon>
        <taxon>Kitasatosporales</taxon>
        <taxon>Streptomycetaceae</taxon>
        <taxon>Kitasatospora</taxon>
    </lineage>
</organism>
<feature type="region of interest" description="Disordered" evidence="1">
    <location>
        <begin position="1"/>
        <end position="67"/>
    </location>
</feature>
<name>A0AAU8JRF9_9ACTN</name>
<evidence type="ECO:0008006" key="3">
    <source>
        <dbReference type="Google" id="ProtNLM"/>
    </source>
</evidence>
<feature type="compositionally biased region" description="Basic and acidic residues" evidence="1">
    <location>
        <begin position="15"/>
        <end position="30"/>
    </location>
</feature>
<dbReference type="KEGG" id="kcm:ABWK59_02900"/>
<reference evidence="2" key="1">
    <citation type="submission" date="2024-06" db="EMBL/GenBank/DDBJ databases">
        <title>The genome sequences of Kitasatospora sp. strain HUAS MG31.</title>
        <authorList>
            <person name="Mo P."/>
        </authorList>
    </citation>
    <scope>NUCLEOTIDE SEQUENCE</scope>
    <source>
        <strain evidence="2">HUAS MG31</strain>
    </source>
</reference>
<protein>
    <recommendedName>
        <fullName evidence="3">Excreted virulence factor EspC (Type VII ESX diderm)</fullName>
    </recommendedName>
</protein>
<dbReference type="AlphaFoldDB" id="A0AAU8JRF9"/>